<reference evidence="1" key="1">
    <citation type="submission" date="2022-06" db="EMBL/GenBank/DDBJ databases">
        <authorList>
            <person name="Legras J.-L."/>
            <person name="Devillers H."/>
            <person name="Grondin C."/>
        </authorList>
    </citation>
    <scope>NUCLEOTIDE SEQUENCE</scope>
    <source>
        <strain evidence="1">CLIB 1444</strain>
    </source>
</reference>
<protein>
    <submittedName>
        <fullName evidence="1">Uncharacterized protein</fullName>
    </submittedName>
</protein>
<gene>
    <name evidence="1" type="ORF">CLIB1444_04S09560</name>
</gene>
<name>A0ACA9Y759_9ASCO</name>
<dbReference type="EMBL" id="CALSDN010000004">
    <property type="protein sequence ID" value="CAH6720860.1"/>
    <property type="molecule type" value="Genomic_DNA"/>
</dbReference>
<organism evidence="1 2">
    <name type="scientific">[Candida] jaroonii</name>
    <dbReference type="NCBI Taxonomy" id="467808"/>
    <lineage>
        <taxon>Eukaryota</taxon>
        <taxon>Fungi</taxon>
        <taxon>Dikarya</taxon>
        <taxon>Ascomycota</taxon>
        <taxon>Saccharomycotina</taxon>
        <taxon>Pichiomycetes</taxon>
        <taxon>Debaryomycetaceae</taxon>
        <taxon>Yamadazyma</taxon>
    </lineage>
</organism>
<accession>A0ACA9Y759</accession>
<dbReference type="Proteomes" id="UP001152531">
    <property type="component" value="Unassembled WGS sequence"/>
</dbReference>
<keyword evidence="2" id="KW-1185">Reference proteome</keyword>
<evidence type="ECO:0000313" key="2">
    <source>
        <dbReference type="Proteomes" id="UP001152531"/>
    </source>
</evidence>
<comment type="caution">
    <text evidence="1">The sequence shown here is derived from an EMBL/GenBank/DDBJ whole genome shotgun (WGS) entry which is preliminary data.</text>
</comment>
<proteinExistence type="predicted"/>
<evidence type="ECO:0000313" key="1">
    <source>
        <dbReference type="EMBL" id="CAH6720860.1"/>
    </source>
</evidence>
<sequence>METTLSPNIKRCVSSIESALSSIQSSTIITQPEYITYQQTWDNLDHGEVEIDTQDEEFNTQWIARTREFIFDNSFITIIHKYIEEIVAQDPEDTTIVDIEQFKCSSHLKQSLDKISTVLDLTISLISHDPLFKKVFYKLLSVVTTTIFEISTKHLAIFWLFLESRIDTIKAKAFDGSMGDRISILHFTNSLIDRHFNQYHGAKDPVHKDTFNDTIQTRIRIFTNKMLKVSDDTGLNRHYLLSDKKSPKILPRKAKRFVSDILLIFALMKDPYTLVKNESKLKQFSRVASDLFDELMNQEIHYLKKNPSDKFKIPDTLPENERLYLVKKYTTKFYFPEVYFQSQFNNIEKQKIEDQDALYDLFDNAVFREQVIFQIYFTCDFLFEFTNSNKKALLKTLPANSKHFIESSTSDFMAKTFYRIKKETLNGFRSSDSHLSFLLSNLSLSEKNWWFWLLNGKNSKVLVDKSVTEEELVKNNEKFEGLFPEKTTKYFNIYATPQLSKRMRGKRGLDEITLIERDVEMGDEDEVKKWRLKRSKRSNWLEVGE</sequence>